<organism evidence="1 2">
    <name type="scientific">Acropora cervicornis</name>
    <name type="common">Staghorn coral</name>
    <dbReference type="NCBI Taxonomy" id="6130"/>
    <lineage>
        <taxon>Eukaryota</taxon>
        <taxon>Metazoa</taxon>
        <taxon>Cnidaria</taxon>
        <taxon>Anthozoa</taxon>
        <taxon>Hexacorallia</taxon>
        <taxon>Scleractinia</taxon>
        <taxon>Astrocoeniina</taxon>
        <taxon>Acroporidae</taxon>
        <taxon>Acropora</taxon>
    </lineage>
</organism>
<dbReference type="EMBL" id="JARQWQ010000016">
    <property type="protein sequence ID" value="KAK2566559.1"/>
    <property type="molecule type" value="Genomic_DNA"/>
</dbReference>
<keyword evidence="2" id="KW-1185">Reference proteome</keyword>
<dbReference type="Proteomes" id="UP001249851">
    <property type="component" value="Unassembled WGS sequence"/>
</dbReference>
<protein>
    <submittedName>
        <fullName evidence="1">Uncharacterized protein</fullName>
    </submittedName>
</protein>
<dbReference type="AlphaFoldDB" id="A0AAD9QSI7"/>
<proteinExistence type="predicted"/>
<comment type="caution">
    <text evidence="1">The sequence shown here is derived from an EMBL/GenBank/DDBJ whole genome shotgun (WGS) entry which is preliminary data.</text>
</comment>
<reference evidence="1" key="1">
    <citation type="journal article" date="2023" name="G3 (Bethesda)">
        <title>Whole genome assembly and annotation of the endangered Caribbean coral Acropora cervicornis.</title>
        <authorList>
            <person name="Selwyn J.D."/>
            <person name="Vollmer S.V."/>
        </authorList>
    </citation>
    <scope>NUCLEOTIDE SEQUENCE</scope>
    <source>
        <strain evidence="1">K2</strain>
    </source>
</reference>
<evidence type="ECO:0000313" key="1">
    <source>
        <dbReference type="EMBL" id="KAK2566559.1"/>
    </source>
</evidence>
<sequence length="111" mass="12814">MVCYVTWPFARREAEVGLVILSNENHIMTFSSVEIQRLLNPYRSVCQERQCVNKRQVQALSSCGYTQVEKKERPMPLSKRASNADLSSVQGFHNRFKPLTNCSDKRKMCIT</sequence>
<accession>A0AAD9QSI7</accession>
<evidence type="ECO:0000313" key="2">
    <source>
        <dbReference type="Proteomes" id="UP001249851"/>
    </source>
</evidence>
<gene>
    <name evidence="1" type="ORF">P5673_009187</name>
</gene>
<reference evidence="1" key="2">
    <citation type="journal article" date="2023" name="Science">
        <title>Genomic signatures of disease resistance in endangered staghorn corals.</title>
        <authorList>
            <person name="Vollmer S.V."/>
            <person name="Selwyn J.D."/>
            <person name="Despard B.A."/>
            <person name="Roesel C.L."/>
        </authorList>
    </citation>
    <scope>NUCLEOTIDE SEQUENCE</scope>
    <source>
        <strain evidence="1">K2</strain>
    </source>
</reference>
<name>A0AAD9QSI7_ACRCE</name>